<evidence type="ECO:0000313" key="3">
    <source>
        <dbReference type="Proteomes" id="UP001646157"/>
    </source>
</evidence>
<proteinExistence type="predicted"/>
<dbReference type="EMBL" id="JAFBDZ010000003">
    <property type="protein sequence ID" value="MBM7587051.1"/>
    <property type="molecule type" value="Genomic_DNA"/>
</dbReference>
<dbReference type="Proteomes" id="UP001646157">
    <property type="component" value="Unassembled WGS sequence"/>
</dbReference>
<sequence>MPTDHELFNLIKETYPLNPKAEFISNTDTKLKQLARNLDKKKRVKKWSLASVGMVFCIMAFSWFFFFSGKEIINNALSFLDQSQSAAPIHEKNPTVLIHHTHNRESFTSLINVDNPDLAHHKSKNITLVGDRLAKSLQKEQIFSLHHKTDGIGLLNEMNLEYFQAYQVSREPLKKALDKNKSNMMVFDIHRSSGPRMDTTVELNRKKYAKISFINSKSSEKFEENNAFAKLLHQKIEKKYPGISRGVFVKSQERQSTYNQDLMGQSVLINIGGVENTLEEEYRTADILAEVIGEVMMEL</sequence>
<comment type="caution">
    <text evidence="2">The sequence shown here is derived from an EMBL/GenBank/DDBJ whole genome shotgun (WGS) entry which is preliminary data.</text>
</comment>
<dbReference type="Pfam" id="PF07454">
    <property type="entry name" value="SpoIIP"/>
    <property type="match status" value="1"/>
</dbReference>
<keyword evidence="1" id="KW-0812">Transmembrane</keyword>
<keyword evidence="1" id="KW-1133">Transmembrane helix</keyword>
<evidence type="ECO:0000256" key="1">
    <source>
        <dbReference type="SAM" id="Phobius"/>
    </source>
</evidence>
<gene>
    <name evidence="2" type="ORF">JOC86_003603</name>
</gene>
<dbReference type="RefSeq" id="WP_205174202.1">
    <property type="nucleotide sequence ID" value="NZ_JAFBDZ010000003.1"/>
</dbReference>
<dbReference type="InterPro" id="IPR010897">
    <property type="entry name" value="Spore_II_P"/>
</dbReference>
<protein>
    <submittedName>
        <fullName evidence="2">Stage II sporulation protein P</fullName>
    </submittedName>
</protein>
<organism evidence="2 3">
    <name type="scientific">Rossellomorea pakistanensis</name>
    <dbReference type="NCBI Taxonomy" id="992288"/>
    <lineage>
        <taxon>Bacteria</taxon>
        <taxon>Bacillati</taxon>
        <taxon>Bacillota</taxon>
        <taxon>Bacilli</taxon>
        <taxon>Bacillales</taxon>
        <taxon>Bacillaceae</taxon>
        <taxon>Rossellomorea</taxon>
    </lineage>
</organism>
<feature type="transmembrane region" description="Helical" evidence="1">
    <location>
        <begin position="47"/>
        <end position="66"/>
    </location>
</feature>
<keyword evidence="3" id="KW-1185">Reference proteome</keyword>
<reference evidence="2 3" key="1">
    <citation type="submission" date="2021-01" db="EMBL/GenBank/DDBJ databases">
        <title>Genomic Encyclopedia of Type Strains, Phase IV (KMG-IV): sequencing the most valuable type-strain genomes for metagenomic binning, comparative biology and taxonomic classification.</title>
        <authorList>
            <person name="Goeker M."/>
        </authorList>
    </citation>
    <scope>NUCLEOTIDE SEQUENCE [LARGE SCALE GENOMIC DNA]</scope>
    <source>
        <strain evidence="2 3">DSM 24834</strain>
    </source>
</reference>
<accession>A0ABS2NHN2</accession>
<name>A0ABS2NHN2_9BACI</name>
<dbReference type="NCBIfam" id="TIGR02867">
    <property type="entry name" value="spore_II_P"/>
    <property type="match status" value="1"/>
</dbReference>
<evidence type="ECO:0000313" key="2">
    <source>
        <dbReference type="EMBL" id="MBM7587051.1"/>
    </source>
</evidence>
<keyword evidence="1" id="KW-0472">Membrane</keyword>